<reference evidence="2" key="2">
    <citation type="submission" date="2017-12" db="EMBL/GenBank/DDBJ databases">
        <title>Genome sequence of the Bar-tailed Godwit (Limosa lapponica baueri).</title>
        <authorList>
            <person name="Lima N.C.B."/>
            <person name="Parody-Merino A.M."/>
            <person name="Battley P.F."/>
            <person name="Fidler A.E."/>
            <person name="Prosdocimi F."/>
        </authorList>
    </citation>
    <scope>NUCLEOTIDE SEQUENCE [LARGE SCALE GENOMIC DNA]</scope>
</reference>
<name>A0A2I0U8D3_LIMLA</name>
<organism evidence="1 2">
    <name type="scientific">Limosa lapponica baueri</name>
    <dbReference type="NCBI Taxonomy" id="1758121"/>
    <lineage>
        <taxon>Eukaryota</taxon>
        <taxon>Metazoa</taxon>
        <taxon>Chordata</taxon>
        <taxon>Craniata</taxon>
        <taxon>Vertebrata</taxon>
        <taxon>Euteleostomi</taxon>
        <taxon>Archelosauria</taxon>
        <taxon>Archosauria</taxon>
        <taxon>Dinosauria</taxon>
        <taxon>Saurischia</taxon>
        <taxon>Theropoda</taxon>
        <taxon>Coelurosauria</taxon>
        <taxon>Aves</taxon>
        <taxon>Neognathae</taxon>
        <taxon>Neoaves</taxon>
        <taxon>Charadriiformes</taxon>
        <taxon>Scolopacidae</taxon>
        <taxon>Limosa</taxon>
    </lineage>
</organism>
<dbReference type="Proteomes" id="UP000233556">
    <property type="component" value="Unassembled WGS sequence"/>
</dbReference>
<dbReference type="GO" id="GO:0003964">
    <property type="term" value="F:RNA-directed DNA polymerase activity"/>
    <property type="evidence" value="ECO:0007669"/>
    <property type="project" value="UniProtKB-KW"/>
</dbReference>
<dbReference type="PANTHER" id="PTHR33332">
    <property type="entry name" value="REVERSE TRANSCRIPTASE DOMAIN-CONTAINING PROTEIN"/>
    <property type="match status" value="1"/>
</dbReference>
<keyword evidence="2" id="KW-1185">Reference proteome</keyword>
<reference evidence="2" key="1">
    <citation type="submission" date="2017-11" db="EMBL/GenBank/DDBJ databases">
        <authorList>
            <person name="Lima N.C."/>
            <person name="Parody-Merino A.M."/>
            <person name="Battley P.F."/>
            <person name="Fidler A.E."/>
            <person name="Prosdocimi F."/>
        </authorList>
    </citation>
    <scope>NUCLEOTIDE SEQUENCE [LARGE SCALE GENOMIC DNA]</scope>
</reference>
<evidence type="ECO:0000313" key="2">
    <source>
        <dbReference type="Proteomes" id="UP000233556"/>
    </source>
</evidence>
<dbReference type="EMBL" id="KZ506002">
    <property type="protein sequence ID" value="PKU42344.1"/>
    <property type="molecule type" value="Genomic_DNA"/>
</dbReference>
<gene>
    <name evidence="1" type="ORF">llap_7344</name>
</gene>
<keyword evidence="1" id="KW-0808">Transferase</keyword>
<evidence type="ECO:0000313" key="1">
    <source>
        <dbReference type="EMBL" id="PKU42344.1"/>
    </source>
</evidence>
<proteinExistence type="predicted"/>
<protein>
    <submittedName>
        <fullName evidence="1">Rna-directed dna polymerase from mobile element jockey-like</fullName>
    </submittedName>
</protein>
<dbReference type="AlphaFoldDB" id="A0A2I0U8D3"/>
<keyword evidence="1" id="KW-0548">Nucleotidyltransferase</keyword>
<accession>A0A2I0U8D3</accession>
<dbReference type="OrthoDB" id="3230070at2759"/>
<sequence length="192" mass="21600">MVTLRVAVNSSMSKWKPVTNDISQGLVLQLVLFDIFPSNMDSDIECILSKFADDTKLCDRGIESTISKFADDTKLCGVVDTPEGRDVIQRDLDRLERDYRRHLSHINLTATSEWTPTLESLDASEGKMHPCERVIKNKDLEWKPFFNAHVAVVITVFTAETGFQMTRTHPTPGKLALFQAAAAEDLSPMHFT</sequence>
<keyword evidence="1" id="KW-0695">RNA-directed DNA polymerase</keyword>